<dbReference type="Proteomes" id="UP001223144">
    <property type="component" value="Unassembled WGS sequence"/>
</dbReference>
<evidence type="ECO:0000256" key="1">
    <source>
        <dbReference type="SAM" id="MobiDB-lite"/>
    </source>
</evidence>
<keyword evidence="3" id="KW-1185">Reference proteome</keyword>
<evidence type="ECO:0008006" key="4">
    <source>
        <dbReference type="Google" id="ProtNLM"/>
    </source>
</evidence>
<gene>
    <name evidence="2" type="ORF">QCN29_18975</name>
</gene>
<sequence>MNDPAVPTAVDAIARTCLYEGYLLWPYRRSALKNAKRWTFGGIFPRGDCAETLGERDGVTAQVLLEHVRPPYEVTVRLRFLHVVDRTVWREGPEGPERADALTVAGERHVTWQEATEREVLLALSVPGDGPRTTSFDIPEGSDTEPLADARGRRAGSVVHSWRRLTGTLTADSEPLAPGVDRLTVRVVNTSDCPPPRPGDRHARERAAGSAFASTHLILHSDQGRFVSQLDPPEELRQAAAACANDGVWPVLAGEPGGADGRRAHTVLASPITLYDFPAVAPESPGDLFDGTEIDQLLVLSVLSMTEEEQAEARACDPRAREILDRCAGLGLDELARLHGAIREFRPAAPQPREDA</sequence>
<dbReference type="RefSeq" id="WP_279929483.1">
    <property type="nucleotide sequence ID" value="NZ_JARWBG010000021.1"/>
</dbReference>
<feature type="region of interest" description="Disordered" evidence="1">
    <location>
        <begin position="131"/>
        <end position="151"/>
    </location>
</feature>
<evidence type="ECO:0000313" key="3">
    <source>
        <dbReference type="Proteomes" id="UP001223144"/>
    </source>
</evidence>
<reference evidence="2 3" key="1">
    <citation type="submission" date="2023-04" db="EMBL/GenBank/DDBJ databases">
        <title>Streptomyces chengmaiensis sp. nov. isolated from the stem of mangrove plant in Hainan.</title>
        <authorList>
            <person name="Huang X."/>
            <person name="Zhou S."/>
            <person name="Chu X."/>
            <person name="Xie Y."/>
            <person name="Lin Y."/>
        </authorList>
    </citation>
    <scope>NUCLEOTIDE SEQUENCE [LARGE SCALE GENOMIC DNA]</scope>
    <source>
        <strain evidence="2 3">HNM0663</strain>
    </source>
</reference>
<dbReference type="EMBL" id="JARWBG010000021">
    <property type="protein sequence ID" value="MDH2390837.1"/>
    <property type="molecule type" value="Genomic_DNA"/>
</dbReference>
<organism evidence="2 3">
    <name type="scientific">Streptomyces chengmaiensis</name>
    <dbReference type="NCBI Taxonomy" id="3040919"/>
    <lineage>
        <taxon>Bacteria</taxon>
        <taxon>Bacillati</taxon>
        <taxon>Actinomycetota</taxon>
        <taxon>Actinomycetes</taxon>
        <taxon>Kitasatosporales</taxon>
        <taxon>Streptomycetaceae</taxon>
        <taxon>Streptomyces</taxon>
    </lineage>
</organism>
<protein>
    <recommendedName>
        <fullName evidence="4">Hydrogenase maturation protease</fullName>
    </recommendedName>
</protein>
<comment type="caution">
    <text evidence="2">The sequence shown here is derived from an EMBL/GenBank/DDBJ whole genome shotgun (WGS) entry which is preliminary data.</text>
</comment>
<accession>A0ABT6HQ40</accession>
<proteinExistence type="predicted"/>
<evidence type="ECO:0000313" key="2">
    <source>
        <dbReference type="EMBL" id="MDH2390837.1"/>
    </source>
</evidence>
<name>A0ABT6HQ40_9ACTN</name>